<reference evidence="1 2" key="1">
    <citation type="submission" date="2021-02" db="EMBL/GenBank/DDBJ databases">
        <authorList>
            <person name="Han P."/>
        </authorList>
    </citation>
    <scope>NUCLEOTIDE SEQUENCE [LARGE SCALE GENOMIC DNA]</scope>
    <source>
        <strain evidence="1">Candidatus Nitrospira sp. ZN2</strain>
    </source>
</reference>
<keyword evidence="2" id="KW-1185">Reference proteome</keyword>
<evidence type="ECO:0000313" key="2">
    <source>
        <dbReference type="Proteomes" id="UP000675880"/>
    </source>
</evidence>
<proteinExistence type="predicted"/>
<gene>
    <name evidence="1" type="ORF">NSPZN2_10312</name>
</gene>
<evidence type="ECO:0000313" key="1">
    <source>
        <dbReference type="EMBL" id="CAE6692934.1"/>
    </source>
</evidence>
<dbReference type="EMBL" id="CAJNBJ010000001">
    <property type="protein sequence ID" value="CAE6692934.1"/>
    <property type="molecule type" value="Genomic_DNA"/>
</dbReference>
<comment type="caution">
    <text evidence="1">The sequence shown here is derived from an EMBL/GenBank/DDBJ whole genome shotgun (WGS) entry which is preliminary data.</text>
</comment>
<accession>A0ABM8QEG3</accession>
<name>A0ABM8QEG3_9BACT</name>
<sequence>MMVTRMGLIGSRLHSASTFV</sequence>
<protein>
    <submittedName>
        <fullName evidence="1">Uncharacterized protein</fullName>
    </submittedName>
</protein>
<dbReference type="Proteomes" id="UP000675880">
    <property type="component" value="Unassembled WGS sequence"/>
</dbReference>
<organism evidence="1 2">
    <name type="scientific">Nitrospira defluvii</name>
    <dbReference type="NCBI Taxonomy" id="330214"/>
    <lineage>
        <taxon>Bacteria</taxon>
        <taxon>Pseudomonadati</taxon>
        <taxon>Nitrospirota</taxon>
        <taxon>Nitrospiria</taxon>
        <taxon>Nitrospirales</taxon>
        <taxon>Nitrospiraceae</taxon>
        <taxon>Nitrospira</taxon>
    </lineage>
</organism>